<feature type="domain" description="Cyclin N-terminal" evidence="1">
    <location>
        <begin position="29"/>
        <end position="119"/>
    </location>
</feature>
<keyword evidence="2" id="KW-0195">Cyclin</keyword>
<dbReference type="Gene3D" id="1.10.472.10">
    <property type="entry name" value="Cyclin-like"/>
    <property type="match status" value="2"/>
</dbReference>
<evidence type="ECO:0000313" key="2">
    <source>
        <dbReference type="EMBL" id="AAC68474.1"/>
    </source>
</evidence>
<evidence type="ECO:0000313" key="3">
    <source>
        <dbReference type="EMBL" id="AAD30050.1"/>
    </source>
</evidence>
<dbReference type="InterPro" id="IPR012167">
    <property type="entry name" value="Cyclin_epsilonretrovir"/>
</dbReference>
<name>O56308_9RETR</name>
<dbReference type="PIRSF" id="PIRSF015200">
    <property type="entry name" value="Cyclin_WDSV"/>
    <property type="match status" value="1"/>
</dbReference>
<sequence>MEKYLNPQAAVQFSGGVTSDHWITLWKWVCDVLTDVNAEVQVWENTAFLLVKLQNTLCIDRPEFLQLAASACIAASAKLHSTNSPLGDPAVLENYADGAFTQNQLKDVEVIVLQKIGWQAAPFHAWEACEDALWELHKRAPLSNQSFLQTVWAANDYIKYSLQVQVPELHGSSASRSAVSISLALAGTGYLSNDTLFTHLADIYQLSKEHIVTTHAAAQIKILDLCADLLSGN</sequence>
<proteinExistence type="predicted"/>
<dbReference type="SUPFAM" id="SSF47954">
    <property type="entry name" value="Cyclin-like"/>
    <property type="match status" value="1"/>
</dbReference>
<dbReference type="Pfam" id="PF00134">
    <property type="entry name" value="Cyclin_N"/>
    <property type="match status" value="1"/>
</dbReference>
<reference evidence="2" key="1">
    <citation type="journal article" date="1998" name="J. Virol.">
        <title>Walleye retroviruses associated with skin tumors and hyperplasias encode cyclin D homologs.</title>
        <authorList>
            <person name="LaPierre L.A."/>
            <person name="Casey J.W."/>
            <person name="Holzschu D.L."/>
        </authorList>
    </citation>
    <scope>NUCLEOTIDE SEQUENCE</scope>
</reference>
<accession>O56308</accession>
<evidence type="ECO:0000259" key="1">
    <source>
        <dbReference type="Pfam" id="PF00134"/>
    </source>
</evidence>
<dbReference type="InterPro" id="IPR006671">
    <property type="entry name" value="Cyclin_N"/>
</dbReference>
<protein>
    <submittedName>
        <fullName evidence="3">Cyclin D homolog</fullName>
    </submittedName>
    <submittedName>
        <fullName evidence="2">Cyclin homolog</fullName>
    </submittedName>
</protein>
<dbReference type="InterPro" id="IPR036915">
    <property type="entry name" value="Cyclin-like_sf"/>
</dbReference>
<reference evidence="3" key="2">
    <citation type="journal article" date="1999" name="J. Virol.">
        <title>Sequence and transcriptional analyses of the fish retroviruses walleye epidermal hyperplasia virus types 1 and 2: evidence for a gene duplication.</title>
        <authorList>
            <person name="LaPierre L.A."/>
            <person name="Holzschu D.L."/>
            <person name="Bowser P.R."/>
            <person name="Casey J.W."/>
        </authorList>
    </citation>
    <scope>NUCLEOTIDE SEQUENCE</scope>
</reference>
<dbReference type="EMBL" id="AF133051">
    <property type="protein sequence ID" value="AAD30050.1"/>
    <property type="molecule type" value="Genomic_DNA"/>
</dbReference>
<organism evidence="2">
    <name type="scientific">Walleye epidermal hyperplasia virus 1</name>
    <dbReference type="NCBI Taxonomy" id="64462"/>
    <lineage>
        <taxon>Viruses</taxon>
        <taxon>Riboviria</taxon>
        <taxon>Pararnavirae</taxon>
        <taxon>Artverviricota</taxon>
        <taxon>Revtraviricetes</taxon>
        <taxon>Ortervirales</taxon>
        <taxon>Retroviridae</taxon>
        <taxon>Orthoretrovirinae</taxon>
        <taxon>Epsilonretrovirus</taxon>
        <taxon>Epsilonretrovirus walepihyp1</taxon>
    </lineage>
</organism>
<dbReference type="EMBL" id="AF037568">
    <property type="protein sequence ID" value="AAC68474.1"/>
    <property type="molecule type" value="Genomic_DNA"/>
</dbReference>